<evidence type="ECO:0008006" key="4">
    <source>
        <dbReference type="Google" id="ProtNLM"/>
    </source>
</evidence>
<evidence type="ECO:0000313" key="3">
    <source>
        <dbReference type="Proteomes" id="UP001180724"/>
    </source>
</evidence>
<evidence type="ECO:0000256" key="1">
    <source>
        <dbReference type="SAM" id="Phobius"/>
    </source>
</evidence>
<gene>
    <name evidence="2" type="ORF">RM812_29260</name>
</gene>
<proteinExistence type="predicted"/>
<feature type="transmembrane region" description="Helical" evidence="1">
    <location>
        <begin position="22"/>
        <end position="43"/>
    </location>
</feature>
<feature type="transmembrane region" description="Helical" evidence="1">
    <location>
        <begin position="158"/>
        <end position="179"/>
    </location>
</feature>
<keyword evidence="1" id="KW-0472">Membrane</keyword>
<dbReference type="RefSeq" id="WP_311578812.1">
    <property type="nucleotide sequence ID" value="NZ_JAVRFH010000038.1"/>
</dbReference>
<keyword evidence="1" id="KW-1133">Transmembrane helix</keyword>
<feature type="transmembrane region" description="Helical" evidence="1">
    <location>
        <begin position="128"/>
        <end position="146"/>
    </location>
</feature>
<evidence type="ECO:0000313" key="2">
    <source>
        <dbReference type="EMBL" id="MDT0614273.1"/>
    </source>
</evidence>
<dbReference type="Proteomes" id="UP001180724">
    <property type="component" value="Unassembled WGS sequence"/>
</dbReference>
<keyword evidence="3" id="KW-1185">Reference proteome</keyword>
<dbReference type="EMBL" id="JAVRFH010000038">
    <property type="protein sequence ID" value="MDT0614273.1"/>
    <property type="molecule type" value="Genomic_DNA"/>
</dbReference>
<feature type="transmembrane region" description="Helical" evidence="1">
    <location>
        <begin position="55"/>
        <end position="77"/>
    </location>
</feature>
<feature type="transmembrane region" description="Helical" evidence="1">
    <location>
        <begin position="98"/>
        <end position="116"/>
    </location>
</feature>
<name>A0ABU3AVQ3_9ACTN</name>
<organism evidence="2 3">
    <name type="scientific">Streptomyces lancefieldiae</name>
    <dbReference type="NCBI Taxonomy" id="3075520"/>
    <lineage>
        <taxon>Bacteria</taxon>
        <taxon>Bacillati</taxon>
        <taxon>Actinomycetota</taxon>
        <taxon>Actinomycetes</taxon>
        <taxon>Kitasatosporales</taxon>
        <taxon>Streptomycetaceae</taxon>
        <taxon>Streptomyces</taxon>
    </lineage>
</organism>
<reference evidence="2" key="1">
    <citation type="submission" date="2024-05" db="EMBL/GenBank/DDBJ databases">
        <title>30 novel species of actinomycetes from the DSMZ collection.</title>
        <authorList>
            <person name="Nouioui I."/>
        </authorList>
    </citation>
    <scope>NUCLEOTIDE SEQUENCE</scope>
    <source>
        <strain evidence="2">DSM 40712</strain>
    </source>
</reference>
<protein>
    <recommendedName>
        <fullName evidence="4">Integral membrane protein</fullName>
    </recommendedName>
</protein>
<comment type="caution">
    <text evidence="2">The sequence shown here is derived from an EMBL/GenBank/DDBJ whole genome shotgun (WGS) entry which is preliminary data.</text>
</comment>
<accession>A0ABU3AVQ3</accession>
<keyword evidence="1" id="KW-0812">Transmembrane</keyword>
<sequence length="296" mass="31470">MGWGRGPGAAGRRRLRWSNDEWNGAAALCAAQLPLVWLAWWFVAEAGHDDHGRGGGFLGIVCAPLILPLLGVLHASAQIMPGATLARLVAPRRRGPGWAWHAGASALVGAGWAVLGRVVWEDWSLPDTLPWFAGAGVLPVLGLTYLRGREWGRWSVWFRSAGACFVLFAVGGLGAAALADEYEPPALSAERLAGDWHGDHGAVLRLAPGGRAELTRVPAQPDLDATGDYTRCDGTGTWTRHPDGHGSGGRDGVLVRLDGDCGEETYWTIGGTGQEPELFALFGDPDAGELFVLDRD</sequence>